<dbReference type="Gene3D" id="3.30.499.10">
    <property type="entry name" value="Aconitase, domain 3"/>
    <property type="match status" value="2"/>
</dbReference>
<dbReference type="EMBL" id="VXPY01000026">
    <property type="protein sequence ID" value="MYD89533.1"/>
    <property type="molecule type" value="Genomic_DNA"/>
</dbReference>
<comment type="pathway">
    <text evidence="6">Amino-acid biosynthesis; L-leucine biosynthesis; L-leucine from 3-methyl-2-oxobutanoate: step 2/4.</text>
</comment>
<evidence type="ECO:0000256" key="6">
    <source>
        <dbReference type="HAMAP-Rule" id="MF_01027"/>
    </source>
</evidence>
<dbReference type="SUPFAM" id="SSF53732">
    <property type="entry name" value="Aconitase iron-sulfur domain"/>
    <property type="match status" value="1"/>
</dbReference>
<evidence type="ECO:0000259" key="7">
    <source>
        <dbReference type="Pfam" id="PF00330"/>
    </source>
</evidence>
<dbReference type="Pfam" id="PF00330">
    <property type="entry name" value="Aconitase"/>
    <property type="match status" value="1"/>
</dbReference>
<feature type="binding site" evidence="6">
    <location>
        <position position="317"/>
    </location>
    <ligand>
        <name>[4Fe-4S] cluster</name>
        <dbReference type="ChEBI" id="CHEBI:49883"/>
    </ligand>
</feature>
<keyword evidence="3 6" id="KW-0408">Iron</keyword>
<name>A0A6B1DS75_9CHLR</name>
<dbReference type="PROSITE" id="PS01244">
    <property type="entry name" value="ACONITASE_2"/>
    <property type="match status" value="1"/>
</dbReference>
<feature type="binding site" evidence="6">
    <location>
        <position position="377"/>
    </location>
    <ligand>
        <name>[4Fe-4S] cluster</name>
        <dbReference type="ChEBI" id="CHEBI:49883"/>
    </ligand>
</feature>
<dbReference type="PROSITE" id="PS00450">
    <property type="entry name" value="ACONITASE_1"/>
    <property type="match status" value="1"/>
</dbReference>
<dbReference type="InterPro" id="IPR018136">
    <property type="entry name" value="Aconitase_4Fe-4S_BS"/>
</dbReference>
<feature type="domain" description="Aconitase/3-isopropylmalate dehydratase large subunit alpha/beta/alpha" evidence="7">
    <location>
        <begin position="25"/>
        <end position="428"/>
    </location>
</feature>
<reference evidence="8" key="1">
    <citation type="submission" date="2019-09" db="EMBL/GenBank/DDBJ databases">
        <title>Characterisation of the sponge microbiome using genome-centric metagenomics.</title>
        <authorList>
            <person name="Engelberts J.P."/>
            <person name="Robbins S.J."/>
            <person name="De Goeij J.M."/>
            <person name="Aranda M."/>
            <person name="Bell S.C."/>
            <person name="Webster N.S."/>
        </authorList>
    </citation>
    <scope>NUCLEOTIDE SEQUENCE</scope>
    <source>
        <strain evidence="8">SB0662_bin_9</strain>
    </source>
</reference>
<evidence type="ECO:0000256" key="5">
    <source>
        <dbReference type="ARBA" id="ARBA00023239"/>
    </source>
</evidence>
<dbReference type="InterPro" id="IPR015931">
    <property type="entry name" value="Acnase/IPM_dHydase_lsu_aba_1/3"/>
</dbReference>
<dbReference type="AlphaFoldDB" id="A0A6B1DS75"/>
<dbReference type="PANTHER" id="PTHR43822:SF21">
    <property type="entry name" value="3-ISOPROPYLMALATE DEHYDRATASE LARGE SUBUNIT 1"/>
    <property type="match status" value="1"/>
</dbReference>
<dbReference type="HAMAP" id="MF_01027">
    <property type="entry name" value="LeuC_type2"/>
    <property type="match status" value="1"/>
</dbReference>
<keyword evidence="6" id="KW-0028">Amino-acid biosynthesis</keyword>
<keyword evidence="2 6" id="KW-0479">Metal-binding</keyword>
<comment type="similarity">
    <text evidence="6">Belongs to the aconitase/IPM isomerase family. LeuC type 2 subfamily.</text>
</comment>
<keyword evidence="5 6" id="KW-0456">Lyase</keyword>
<evidence type="ECO:0000256" key="1">
    <source>
        <dbReference type="ARBA" id="ARBA00022485"/>
    </source>
</evidence>
<dbReference type="GO" id="GO:0051539">
    <property type="term" value="F:4 iron, 4 sulfur cluster binding"/>
    <property type="evidence" value="ECO:0007669"/>
    <property type="project" value="UniProtKB-KW"/>
</dbReference>
<dbReference type="EC" id="4.2.1.33" evidence="6"/>
<proteinExistence type="inferred from homology"/>
<dbReference type="InterPro" id="IPR001030">
    <property type="entry name" value="Acoase/IPM_deHydtase_lsu_aba"/>
</dbReference>
<evidence type="ECO:0000256" key="2">
    <source>
        <dbReference type="ARBA" id="ARBA00022723"/>
    </source>
</evidence>
<evidence type="ECO:0000256" key="4">
    <source>
        <dbReference type="ARBA" id="ARBA00023014"/>
    </source>
</evidence>
<organism evidence="8">
    <name type="scientific">Caldilineaceae bacterium SB0662_bin_9</name>
    <dbReference type="NCBI Taxonomy" id="2605258"/>
    <lineage>
        <taxon>Bacteria</taxon>
        <taxon>Bacillati</taxon>
        <taxon>Chloroflexota</taxon>
        <taxon>Caldilineae</taxon>
        <taxon>Caldilineales</taxon>
        <taxon>Caldilineaceae</taxon>
    </lineage>
</organism>
<comment type="function">
    <text evidence="6">Catalyzes the isomerization between 2-isopropylmalate and 3-isopropylmalate, via the formation of 2-isopropylmaleate.</text>
</comment>
<dbReference type="InterPro" id="IPR050067">
    <property type="entry name" value="IPM_dehydratase_rel_enz"/>
</dbReference>
<gene>
    <name evidence="6" type="primary">leuC</name>
    <name evidence="8" type="ORF">F4Y08_04210</name>
</gene>
<evidence type="ECO:0000313" key="8">
    <source>
        <dbReference type="EMBL" id="MYD89533.1"/>
    </source>
</evidence>
<comment type="caution">
    <text evidence="8">The sequence shown here is derived from an EMBL/GenBank/DDBJ whole genome shotgun (WGS) entry which is preliminary data.</text>
</comment>
<accession>A0A6B1DS75</accession>
<dbReference type="InterPro" id="IPR036008">
    <property type="entry name" value="Aconitase_4Fe-4S_dom"/>
</dbReference>
<comment type="catalytic activity">
    <reaction evidence="6">
        <text>(2R,3S)-3-isopropylmalate = (2S)-2-isopropylmalate</text>
        <dbReference type="Rhea" id="RHEA:32287"/>
        <dbReference type="ChEBI" id="CHEBI:1178"/>
        <dbReference type="ChEBI" id="CHEBI:35121"/>
        <dbReference type="EC" id="4.2.1.33"/>
    </reaction>
</comment>
<dbReference type="GO" id="GO:0003861">
    <property type="term" value="F:3-isopropylmalate dehydratase activity"/>
    <property type="evidence" value="ECO:0007669"/>
    <property type="project" value="UniProtKB-UniRule"/>
</dbReference>
<dbReference type="InterPro" id="IPR011826">
    <property type="entry name" value="HAcnase/IPMdehydase_lsu_prok"/>
</dbReference>
<keyword evidence="6" id="KW-0432">Leucine biosynthesis</keyword>
<sequence>MPGQTFAQKALARAAGRDTCAVGEILDVEPDVVLSHDNTAAIRRIWEEFGQDRVKHPERMAITLDHAVPAPTAVHAQNHREIREFVGEQGIAHFFEAGRGICHQVLSEEVVVRPGQVILGADSHTPHFGWLGAFGAGIGRSEVAALWAQGQLWLKVPATMRIHLNGVMPDGVTAKDFALHIIGDMGADGGLYRSIEFAGDTIHSMTLESRMVLPNMMAEFGAKNAVICPDETVLTWCLERLAMRHGIEADSSAWADLADGLRKDCLYPDTDCELESELHYAAEDLEPYIARPHSVDDVVPLSELGQVNVDAAFIGTCTNGRLEDMSAAANILANRRLAPGLSLVIIPASSQVLEACIELGYAETFARAGAMLGVPGCGPCMGNHFGVPAPGETVISSANRNFRGRMGTPSAGIYLSSPAVVAASAVAGRIVDPRELD</sequence>
<dbReference type="GO" id="GO:0046872">
    <property type="term" value="F:metal ion binding"/>
    <property type="evidence" value="ECO:0007669"/>
    <property type="project" value="UniProtKB-KW"/>
</dbReference>
<dbReference type="GO" id="GO:0009098">
    <property type="term" value="P:L-leucine biosynthetic process"/>
    <property type="evidence" value="ECO:0007669"/>
    <property type="project" value="UniProtKB-UniRule"/>
</dbReference>
<feature type="binding site" evidence="6">
    <location>
        <position position="380"/>
    </location>
    <ligand>
        <name>[4Fe-4S] cluster</name>
        <dbReference type="ChEBI" id="CHEBI:49883"/>
    </ligand>
</feature>
<dbReference type="PRINTS" id="PR00415">
    <property type="entry name" value="ACONITASE"/>
</dbReference>
<comment type="subunit">
    <text evidence="6">Heterodimer of LeuC and LeuD.</text>
</comment>
<dbReference type="PANTHER" id="PTHR43822">
    <property type="entry name" value="HOMOACONITASE, MITOCHONDRIAL-RELATED"/>
    <property type="match status" value="1"/>
</dbReference>
<comment type="cofactor">
    <cofactor evidence="6">
        <name>[4Fe-4S] cluster</name>
        <dbReference type="ChEBI" id="CHEBI:49883"/>
    </cofactor>
    <text evidence="6">Binds 1 [4Fe-4S] cluster per subunit.</text>
</comment>
<dbReference type="InterPro" id="IPR006251">
    <property type="entry name" value="Homoacnase/IPMdehydase_lsu"/>
</dbReference>
<dbReference type="UniPathway" id="UPA00048">
    <property type="reaction ID" value="UER00071"/>
</dbReference>
<keyword evidence="1 6" id="KW-0004">4Fe-4S</keyword>
<evidence type="ECO:0000256" key="3">
    <source>
        <dbReference type="ARBA" id="ARBA00023004"/>
    </source>
</evidence>
<dbReference type="NCBIfam" id="TIGR01343">
    <property type="entry name" value="hacA_fam"/>
    <property type="match status" value="1"/>
</dbReference>
<protein>
    <recommendedName>
        <fullName evidence="6">3-isopropylmalate dehydratase large subunit</fullName>
        <ecNumber evidence="6">4.2.1.33</ecNumber>
    </recommendedName>
    <alternativeName>
        <fullName evidence="6">Alpha-IPM isomerase</fullName>
        <shortName evidence="6">IPMI</shortName>
    </alternativeName>
    <alternativeName>
        <fullName evidence="6">Isopropylmalate isomerase</fullName>
    </alternativeName>
</protein>
<dbReference type="NCBIfam" id="TIGR02086">
    <property type="entry name" value="IPMI_arch"/>
    <property type="match status" value="1"/>
</dbReference>
<keyword evidence="6" id="KW-0100">Branched-chain amino acid biosynthesis</keyword>
<dbReference type="NCBIfam" id="NF001614">
    <property type="entry name" value="PRK00402.1"/>
    <property type="match status" value="1"/>
</dbReference>
<keyword evidence="4 6" id="KW-0411">Iron-sulfur</keyword>